<dbReference type="AlphaFoldDB" id="A0A0B2VUQ3"/>
<evidence type="ECO:0000313" key="2">
    <source>
        <dbReference type="Proteomes" id="UP000031036"/>
    </source>
</evidence>
<gene>
    <name evidence="1" type="ORF">Tcan_05845</name>
</gene>
<sequence>MLTASEHRAVSSCSTISPVLLRNVFQSRSFRTSKIGRTIAEHIEYLASIPFRSSNDIDATLYSRHKLVCVH</sequence>
<reference evidence="1 2" key="1">
    <citation type="submission" date="2014-11" db="EMBL/GenBank/DDBJ databases">
        <title>Genetic blueprint of the zoonotic pathogen Toxocara canis.</title>
        <authorList>
            <person name="Zhu X.-Q."/>
            <person name="Korhonen P.K."/>
            <person name="Cai H."/>
            <person name="Young N.D."/>
            <person name="Nejsum P."/>
            <person name="von Samson-Himmelstjerna G."/>
            <person name="Boag P.R."/>
            <person name="Tan P."/>
            <person name="Li Q."/>
            <person name="Min J."/>
            <person name="Yang Y."/>
            <person name="Wang X."/>
            <person name="Fang X."/>
            <person name="Hall R.S."/>
            <person name="Hofmann A."/>
            <person name="Sternberg P.W."/>
            <person name="Jex A.R."/>
            <person name="Gasser R.B."/>
        </authorList>
    </citation>
    <scope>NUCLEOTIDE SEQUENCE [LARGE SCALE GENOMIC DNA]</scope>
    <source>
        <strain evidence="1">PN_DK_2014</strain>
    </source>
</reference>
<evidence type="ECO:0000313" key="1">
    <source>
        <dbReference type="EMBL" id="KHN85408.1"/>
    </source>
</evidence>
<keyword evidence="2" id="KW-1185">Reference proteome</keyword>
<protein>
    <submittedName>
        <fullName evidence="1">Uncharacterized protein</fullName>
    </submittedName>
</protein>
<comment type="caution">
    <text evidence="1">The sequence shown here is derived from an EMBL/GenBank/DDBJ whole genome shotgun (WGS) entry which is preliminary data.</text>
</comment>
<name>A0A0B2VUQ3_TOXCA</name>
<accession>A0A0B2VUQ3</accession>
<dbReference type="EMBL" id="JPKZ01000792">
    <property type="protein sequence ID" value="KHN85408.1"/>
    <property type="molecule type" value="Genomic_DNA"/>
</dbReference>
<dbReference type="Proteomes" id="UP000031036">
    <property type="component" value="Unassembled WGS sequence"/>
</dbReference>
<organism evidence="1 2">
    <name type="scientific">Toxocara canis</name>
    <name type="common">Canine roundworm</name>
    <dbReference type="NCBI Taxonomy" id="6265"/>
    <lineage>
        <taxon>Eukaryota</taxon>
        <taxon>Metazoa</taxon>
        <taxon>Ecdysozoa</taxon>
        <taxon>Nematoda</taxon>
        <taxon>Chromadorea</taxon>
        <taxon>Rhabditida</taxon>
        <taxon>Spirurina</taxon>
        <taxon>Ascaridomorpha</taxon>
        <taxon>Ascaridoidea</taxon>
        <taxon>Toxocaridae</taxon>
        <taxon>Toxocara</taxon>
    </lineage>
</organism>
<proteinExistence type="predicted"/>